<evidence type="ECO:0000313" key="1">
    <source>
        <dbReference type="EMBL" id="MBB3964090.1"/>
    </source>
</evidence>
<sequence>MASQIATLVEAFDRLAAADFVMGAEWEAVHNLCQASEGEQSFDWGHALCHRIEGDEWNAGYWYRQAGKTAATGSFGDEWAAMRPALLAK</sequence>
<proteinExistence type="predicted"/>
<organism evidence="1 2">
    <name type="scientific">Rhizobium metallidurans</name>
    <dbReference type="NCBI Taxonomy" id="1265931"/>
    <lineage>
        <taxon>Bacteria</taxon>
        <taxon>Pseudomonadati</taxon>
        <taxon>Pseudomonadota</taxon>
        <taxon>Alphaproteobacteria</taxon>
        <taxon>Hyphomicrobiales</taxon>
        <taxon>Rhizobiaceae</taxon>
        <taxon>Rhizobium/Agrobacterium group</taxon>
        <taxon>Rhizobium</taxon>
    </lineage>
</organism>
<keyword evidence="2" id="KW-1185">Reference proteome</keyword>
<dbReference type="Proteomes" id="UP000582090">
    <property type="component" value="Unassembled WGS sequence"/>
</dbReference>
<dbReference type="RefSeq" id="WP_183899727.1">
    <property type="nucleotide sequence ID" value="NZ_JACIDW010000003.1"/>
</dbReference>
<dbReference type="EMBL" id="JACIDW010000003">
    <property type="protein sequence ID" value="MBB3964090.1"/>
    <property type="molecule type" value="Genomic_DNA"/>
</dbReference>
<accession>A0A7W6GAM3</accession>
<comment type="caution">
    <text evidence="1">The sequence shown here is derived from an EMBL/GenBank/DDBJ whole genome shotgun (WGS) entry which is preliminary data.</text>
</comment>
<evidence type="ECO:0000313" key="2">
    <source>
        <dbReference type="Proteomes" id="UP000582090"/>
    </source>
</evidence>
<name>A0A7W6GAM3_9HYPH</name>
<dbReference type="AlphaFoldDB" id="A0A7W6GAM3"/>
<protein>
    <submittedName>
        <fullName evidence="1">Uncharacterized protein</fullName>
    </submittedName>
</protein>
<reference evidence="1 2" key="1">
    <citation type="submission" date="2020-08" db="EMBL/GenBank/DDBJ databases">
        <title>Genomic Encyclopedia of Type Strains, Phase IV (KMG-IV): sequencing the most valuable type-strain genomes for metagenomic binning, comparative biology and taxonomic classification.</title>
        <authorList>
            <person name="Goeker M."/>
        </authorList>
    </citation>
    <scope>NUCLEOTIDE SEQUENCE [LARGE SCALE GENOMIC DNA]</scope>
    <source>
        <strain evidence="1 2">DSM 26575</strain>
    </source>
</reference>
<gene>
    <name evidence="1" type="ORF">GGQ67_001729</name>
</gene>